<keyword evidence="5 11" id="KW-0297">G-protein coupled receptor</keyword>
<dbReference type="SMART" id="SM01381">
    <property type="entry name" value="7TM_GPCR_Srsx"/>
    <property type="match status" value="1"/>
</dbReference>
<evidence type="ECO:0000256" key="5">
    <source>
        <dbReference type="ARBA" id="ARBA00023040"/>
    </source>
</evidence>
<feature type="transmembrane region" description="Helical" evidence="12">
    <location>
        <begin position="149"/>
        <end position="170"/>
    </location>
</feature>
<reference evidence="14" key="4">
    <citation type="submission" date="2025-08" db="UniProtKB">
        <authorList>
            <consortium name="Ensembl"/>
        </authorList>
    </citation>
    <scope>IDENTIFICATION</scope>
</reference>
<keyword evidence="8 11" id="KW-0675">Receptor</keyword>
<evidence type="ECO:0000256" key="1">
    <source>
        <dbReference type="ARBA" id="ARBA00004651"/>
    </source>
</evidence>
<dbReference type="Ensembl" id="ENSEEET00000025036.2">
    <property type="protein sequence ID" value="ENSEEEP00000024751.2"/>
    <property type="gene ID" value="ENSEEEG00000026105.1"/>
</dbReference>
<protein>
    <recommendedName>
        <fullName evidence="13">G-protein coupled receptors family 1 profile domain-containing protein</fullName>
    </recommendedName>
</protein>
<dbReference type="GO" id="GO:0071880">
    <property type="term" value="P:adenylate cyclase-activating adrenergic receptor signaling pathway"/>
    <property type="evidence" value="ECO:0007669"/>
    <property type="project" value="TreeGrafter"/>
</dbReference>
<dbReference type="InterPro" id="IPR017452">
    <property type="entry name" value="GPCR_Rhodpsn_7TM"/>
</dbReference>
<dbReference type="SUPFAM" id="SSF81321">
    <property type="entry name" value="Family A G protein-coupled receptor-like"/>
    <property type="match status" value="1"/>
</dbReference>
<dbReference type="PRINTS" id="PR00237">
    <property type="entry name" value="GPCRRHODOPSN"/>
</dbReference>
<dbReference type="GeneTree" id="ENSGT00950000182934"/>
<feature type="transmembrane region" description="Helical" evidence="12">
    <location>
        <begin position="107"/>
        <end position="128"/>
    </location>
</feature>
<evidence type="ECO:0000256" key="8">
    <source>
        <dbReference type="ARBA" id="ARBA00023170"/>
    </source>
</evidence>
<keyword evidence="3 11" id="KW-0812">Transmembrane</keyword>
<organism evidence="14 15">
    <name type="scientific">Electrophorus electricus</name>
    <name type="common">Electric eel</name>
    <name type="synonym">Gymnotus electricus</name>
    <dbReference type="NCBI Taxonomy" id="8005"/>
    <lineage>
        <taxon>Eukaryota</taxon>
        <taxon>Metazoa</taxon>
        <taxon>Chordata</taxon>
        <taxon>Craniata</taxon>
        <taxon>Vertebrata</taxon>
        <taxon>Euteleostomi</taxon>
        <taxon>Actinopterygii</taxon>
        <taxon>Neopterygii</taxon>
        <taxon>Teleostei</taxon>
        <taxon>Ostariophysi</taxon>
        <taxon>Gymnotiformes</taxon>
        <taxon>Gymnotoidei</taxon>
        <taxon>Gymnotidae</taxon>
        <taxon>Electrophorus</taxon>
    </lineage>
</organism>
<feature type="transmembrane region" description="Helical" evidence="12">
    <location>
        <begin position="69"/>
        <end position="87"/>
    </location>
</feature>
<evidence type="ECO:0000256" key="2">
    <source>
        <dbReference type="ARBA" id="ARBA00022475"/>
    </source>
</evidence>
<comment type="similarity">
    <text evidence="11">Belongs to the G-protein coupled receptor 1 family.</text>
</comment>
<keyword evidence="4 12" id="KW-1133">Transmembrane helix</keyword>
<dbReference type="Pfam" id="PF00001">
    <property type="entry name" value="7tm_1"/>
    <property type="match status" value="1"/>
</dbReference>
<reference evidence="15" key="1">
    <citation type="journal article" date="2014" name="Science">
        <title>Nonhuman genetics. Genomic basis for the convergent evolution of electric organs.</title>
        <authorList>
            <person name="Gallant J.R."/>
            <person name="Traeger L.L."/>
            <person name="Volkening J.D."/>
            <person name="Moffett H."/>
            <person name="Chen P.H."/>
            <person name="Novina C.D."/>
            <person name="Phillips G.N.Jr."/>
            <person name="Anand R."/>
            <person name="Wells G.B."/>
            <person name="Pinch M."/>
            <person name="Guth R."/>
            <person name="Unguez G.A."/>
            <person name="Albert J.S."/>
            <person name="Zakon H.H."/>
            <person name="Samanta M.P."/>
            <person name="Sussman M.R."/>
        </authorList>
    </citation>
    <scope>NUCLEOTIDE SEQUENCE [LARGE SCALE GENOMIC DNA]</scope>
</reference>
<dbReference type="PRINTS" id="PR01830">
    <property type="entry name" value="TRACEAMINER"/>
</dbReference>
<feature type="domain" description="G-protein coupled receptors family 1 profile" evidence="13">
    <location>
        <begin position="49"/>
        <end position="305"/>
    </location>
</feature>
<evidence type="ECO:0000256" key="3">
    <source>
        <dbReference type="ARBA" id="ARBA00022692"/>
    </source>
</evidence>
<dbReference type="Proteomes" id="UP000314983">
    <property type="component" value="Chromosome 8"/>
</dbReference>
<feature type="transmembrane region" description="Helical" evidence="12">
    <location>
        <begin position="190"/>
        <end position="214"/>
    </location>
</feature>
<dbReference type="GO" id="GO:0043410">
    <property type="term" value="P:positive regulation of MAPK cascade"/>
    <property type="evidence" value="ECO:0007669"/>
    <property type="project" value="TreeGrafter"/>
</dbReference>
<evidence type="ECO:0000259" key="13">
    <source>
        <dbReference type="PROSITE" id="PS50262"/>
    </source>
</evidence>
<dbReference type="GO" id="GO:0004938">
    <property type="term" value="F:alpha2-adrenergic receptor activity"/>
    <property type="evidence" value="ECO:0007669"/>
    <property type="project" value="UniProtKB-ARBA"/>
</dbReference>
<gene>
    <name evidence="14" type="primary">TAAR1</name>
</gene>
<evidence type="ECO:0000313" key="15">
    <source>
        <dbReference type="Proteomes" id="UP000314983"/>
    </source>
</evidence>
<dbReference type="GO" id="GO:0071881">
    <property type="term" value="P:adenylate cyclase-inhibiting adrenergic receptor signaling pathway"/>
    <property type="evidence" value="ECO:0007669"/>
    <property type="project" value="UniProtKB-ARBA"/>
</dbReference>
<keyword evidence="2" id="KW-1003">Cell membrane</keyword>
<dbReference type="PROSITE" id="PS50262">
    <property type="entry name" value="G_PROTEIN_RECEP_F1_2"/>
    <property type="match status" value="1"/>
</dbReference>
<evidence type="ECO:0000256" key="9">
    <source>
        <dbReference type="ARBA" id="ARBA00023180"/>
    </source>
</evidence>
<feature type="transmembrane region" description="Helical" evidence="12">
    <location>
        <begin position="36"/>
        <end position="57"/>
    </location>
</feature>
<evidence type="ECO:0000256" key="12">
    <source>
        <dbReference type="SAM" id="Phobius"/>
    </source>
</evidence>
<feature type="transmembrane region" description="Helical" evidence="12">
    <location>
        <begin position="12"/>
        <end position="30"/>
    </location>
</feature>
<dbReference type="Gene3D" id="1.20.1070.10">
    <property type="entry name" value="Rhodopsin 7-helix transmembrane proteins"/>
    <property type="match status" value="1"/>
</dbReference>
<sequence length="326" mass="36562">MLNMNKTQETFLYVMNIILTSCQRFVYPLAVRVMTYFALGVIILLTLLGNLLVIISITHFKKLHTPTNYLILSLSVSDLLVGGLVMPPSMILSVESCWYFGTTFCKIHTSLDLMLCTASVLNLALISVERYYAVCHPLLYHSKMTPLTTVFMIAVCWSISAAVGFGMVFLELSIQGLEDYSDIECEGACLPMAALIVSLFSLYIPSVIMVSVYVKIYVVAQRQSRSVHNNLSQLNTPRGQPTVNKAERKATKTLAVVMGVFLTFWTPPSIYTTYVAFSGYNGPPQVLHVISWTVFSNSACNPIVYAFFYRWFRKTIKTILLVLILC</sequence>
<dbReference type="GO" id="GO:0005886">
    <property type="term" value="C:plasma membrane"/>
    <property type="evidence" value="ECO:0007669"/>
    <property type="project" value="UniProtKB-SubCell"/>
</dbReference>
<dbReference type="PROSITE" id="PS51257">
    <property type="entry name" value="PROKAR_LIPOPROTEIN"/>
    <property type="match status" value="1"/>
</dbReference>
<keyword evidence="9" id="KW-0325">Glycoprotein</keyword>
<keyword evidence="10 11" id="KW-0807">Transducer</keyword>
<evidence type="ECO:0000256" key="6">
    <source>
        <dbReference type="ARBA" id="ARBA00023136"/>
    </source>
</evidence>
<evidence type="ECO:0000256" key="4">
    <source>
        <dbReference type="ARBA" id="ARBA00022989"/>
    </source>
</evidence>
<proteinExistence type="inferred from homology"/>
<dbReference type="InterPro" id="IPR000276">
    <property type="entry name" value="GPCR_Rhodpsn"/>
</dbReference>
<dbReference type="PANTHER" id="PTHR24248">
    <property type="entry name" value="ADRENERGIC RECEPTOR-RELATED G-PROTEIN COUPLED RECEPTOR"/>
    <property type="match status" value="1"/>
</dbReference>
<dbReference type="InterPro" id="IPR009132">
    <property type="entry name" value="TAAR_fam"/>
</dbReference>
<keyword evidence="6 12" id="KW-0472">Membrane</keyword>
<feature type="transmembrane region" description="Helical" evidence="12">
    <location>
        <begin position="254"/>
        <end position="277"/>
    </location>
</feature>
<feature type="transmembrane region" description="Helical" evidence="12">
    <location>
        <begin position="289"/>
        <end position="308"/>
    </location>
</feature>
<dbReference type="PROSITE" id="PS00237">
    <property type="entry name" value="G_PROTEIN_RECEP_F1_1"/>
    <property type="match status" value="1"/>
</dbReference>
<dbReference type="GO" id="GO:0001594">
    <property type="term" value="F:trace-amine receptor activity"/>
    <property type="evidence" value="ECO:0007669"/>
    <property type="project" value="InterPro"/>
</dbReference>
<dbReference type="AlphaFoldDB" id="A0A4W4FIL2"/>
<dbReference type="PANTHER" id="PTHR24248:SF66">
    <property type="entry name" value="OCTOPAMINE RECEPTOR BETA-3R"/>
    <property type="match status" value="1"/>
</dbReference>
<reference evidence="15" key="2">
    <citation type="journal article" date="2017" name="Sci. Adv.">
        <title>A tail of two voltages: Proteomic comparison of the three electric organs of the electric eel.</title>
        <authorList>
            <person name="Traeger L.L."/>
            <person name="Sabat G."/>
            <person name="Barrett-Wilt G.A."/>
            <person name="Wells G.B."/>
            <person name="Sussman M.R."/>
        </authorList>
    </citation>
    <scope>NUCLEOTIDE SEQUENCE [LARGE SCALE GENOMIC DNA]</scope>
</reference>
<keyword evidence="15" id="KW-1185">Reference proteome</keyword>
<evidence type="ECO:0000256" key="7">
    <source>
        <dbReference type="ARBA" id="ARBA00023157"/>
    </source>
</evidence>
<accession>A0A4W4FIL2</accession>
<name>A0A4W4FIL2_ELEEL</name>
<reference evidence="14" key="5">
    <citation type="submission" date="2025-09" db="UniProtKB">
        <authorList>
            <consortium name="Ensembl"/>
        </authorList>
    </citation>
    <scope>IDENTIFICATION</scope>
</reference>
<reference evidence="14" key="3">
    <citation type="submission" date="2020-05" db="EMBL/GenBank/DDBJ databases">
        <title>Electrophorus electricus (electric eel) genome, fEleEle1, primary haplotype.</title>
        <authorList>
            <person name="Myers G."/>
            <person name="Meyer A."/>
            <person name="Fedrigo O."/>
            <person name="Formenti G."/>
            <person name="Rhie A."/>
            <person name="Tracey A."/>
            <person name="Sims Y."/>
            <person name="Jarvis E.D."/>
        </authorList>
    </citation>
    <scope>NUCLEOTIDE SEQUENCE [LARGE SCALE GENOMIC DNA]</scope>
</reference>
<evidence type="ECO:0000256" key="10">
    <source>
        <dbReference type="ARBA" id="ARBA00023224"/>
    </source>
</evidence>
<evidence type="ECO:0000313" key="14">
    <source>
        <dbReference type="Ensembl" id="ENSEEEP00000024751.2"/>
    </source>
</evidence>
<evidence type="ECO:0000256" key="11">
    <source>
        <dbReference type="RuleBase" id="RU000688"/>
    </source>
</evidence>
<dbReference type="FunFam" id="1.20.1070.10:FF:000030">
    <property type="entry name" value="trace amine-associated receptor 1"/>
    <property type="match status" value="1"/>
</dbReference>
<comment type="subcellular location">
    <subcellularLocation>
        <location evidence="1">Cell membrane</location>
        <topology evidence="1">Multi-pass membrane protein</topology>
    </subcellularLocation>
</comment>
<keyword evidence="7" id="KW-1015">Disulfide bond</keyword>